<evidence type="ECO:0000313" key="2">
    <source>
        <dbReference type="EMBL" id="OWK39926.1"/>
    </source>
</evidence>
<gene>
    <name evidence="2" type="ORF">FRUB_05816</name>
</gene>
<keyword evidence="3" id="KW-1185">Reference proteome</keyword>
<feature type="region of interest" description="Disordered" evidence="1">
    <location>
        <begin position="69"/>
        <end position="100"/>
    </location>
</feature>
<proteinExistence type="predicted"/>
<reference evidence="3" key="1">
    <citation type="submission" date="2017-06" db="EMBL/GenBank/DDBJ databases">
        <title>Genome analysis of Fimbriiglobus ruber SP5, the first member of the order Planctomycetales with confirmed chitinolytic capability.</title>
        <authorList>
            <person name="Ravin N.V."/>
            <person name="Rakitin A.L."/>
            <person name="Ivanova A.A."/>
            <person name="Beletsky A.V."/>
            <person name="Kulichevskaya I.S."/>
            <person name="Mardanov A.V."/>
            <person name="Dedysh S.N."/>
        </authorList>
    </citation>
    <scope>NUCLEOTIDE SEQUENCE [LARGE SCALE GENOMIC DNA]</scope>
    <source>
        <strain evidence="3">SP5</strain>
    </source>
</reference>
<name>A0A225DQV8_9BACT</name>
<protein>
    <submittedName>
        <fullName evidence="2">Uncharacterized protein</fullName>
    </submittedName>
</protein>
<organism evidence="2 3">
    <name type="scientific">Fimbriiglobus ruber</name>
    <dbReference type="NCBI Taxonomy" id="1908690"/>
    <lineage>
        <taxon>Bacteria</taxon>
        <taxon>Pseudomonadati</taxon>
        <taxon>Planctomycetota</taxon>
        <taxon>Planctomycetia</taxon>
        <taxon>Gemmatales</taxon>
        <taxon>Gemmataceae</taxon>
        <taxon>Fimbriiglobus</taxon>
    </lineage>
</organism>
<sequence length="100" mass="10649">MPTVTIEIPAAHEATIRRVLALQDELTQLALTAPAGTVLDACEQAVLDRGRDLQRQLLTDAVARRIETAEKRGRPSASVTAVGRRKIAAPRNGNSSPPSA</sequence>
<dbReference type="OrthoDB" id="9937025at2"/>
<accession>A0A225DQV8</accession>
<dbReference type="Proteomes" id="UP000214646">
    <property type="component" value="Unassembled WGS sequence"/>
</dbReference>
<dbReference type="EMBL" id="NIDE01000009">
    <property type="protein sequence ID" value="OWK39926.1"/>
    <property type="molecule type" value="Genomic_DNA"/>
</dbReference>
<dbReference type="RefSeq" id="WP_088256745.1">
    <property type="nucleotide sequence ID" value="NZ_NIDE01000009.1"/>
</dbReference>
<comment type="caution">
    <text evidence="2">The sequence shown here is derived from an EMBL/GenBank/DDBJ whole genome shotgun (WGS) entry which is preliminary data.</text>
</comment>
<evidence type="ECO:0000313" key="3">
    <source>
        <dbReference type="Proteomes" id="UP000214646"/>
    </source>
</evidence>
<evidence type="ECO:0000256" key="1">
    <source>
        <dbReference type="SAM" id="MobiDB-lite"/>
    </source>
</evidence>
<dbReference type="AlphaFoldDB" id="A0A225DQV8"/>